<dbReference type="Proteomes" id="UP001234297">
    <property type="component" value="Chromosome 5"/>
</dbReference>
<accession>A0ACC2M158</accession>
<comment type="caution">
    <text evidence="1">The sequence shown here is derived from an EMBL/GenBank/DDBJ whole genome shotgun (WGS) entry which is preliminary data.</text>
</comment>
<evidence type="ECO:0000313" key="2">
    <source>
        <dbReference type="Proteomes" id="UP001234297"/>
    </source>
</evidence>
<organism evidence="1 2">
    <name type="scientific">Persea americana</name>
    <name type="common">Avocado</name>
    <dbReference type="NCBI Taxonomy" id="3435"/>
    <lineage>
        <taxon>Eukaryota</taxon>
        <taxon>Viridiplantae</taxon>
        <taxon>Streptophyta</taxon>
        <taxon>Embryophyta</taxon>
        <taxon>Tracheophyta</taxon>
        <taxon>Spermatophyta</taxon>
        <taxon>Magnoliopsida</taxon>
        <taxon>Magnoliidae</taxon>
        <taxon>Laurales</taxon>
        <taxon>Lauraceae</taxon>
        <taxon>Persea</taxon>
    </lineage>
</organism>
<proteinExistence type="predicted"/>
<gene>
    <name evidence="1" type="ORF">MRB53_016200</name>
</gene>
<name>A0ACC2M158_PERAE</name>
<evidence type="ECO:0000313" key="1">
    <source>
        <dbReference type="EMBL" id="KAJ8639506.1"/>
    </source>
</evidence>
<keyword evidence="2" id="KW-1185">Reference proteome</keyword>
<dbReference type="EMBL" id="CM056813">
    <property type="protein sequence ID" value="KAJ8639506.1"/>
    <property type="molecule type" value="Genomic_DNA"/>
</dbReference>
<reference evidence="1 2" key="1">
    <citation type="journal article" date="2022" name="Hortic Res">
        <title>A haplotype resolved chromosomal level avocado genome allows analysis of novel avocado genes.</title>
        <authorList>
            <person name="Nath O."/>
            <person name="Fletcher S.J."/>
            <person name="Hayward A."/>
            <person name="Shaw L.M."/>
            <person name="Masouleh A.K."/>
            <person name="Furtado A."/>
            <person name="Henry R.J."/>
            <person name="Mitter N."/>
        </authorList>
    </citation>
    <scope>NUCLEOTIDE SEQUENCE [LARGE SCALE GENOMIC DNA]</scope>
    <source>
        <strain evidence="2">cv. Hass</strain>
    </source>
</reference>
<protein>
    <submittedName>
        <fullName evidence="1">Uncharacterized protein</fullName>
    </submittedName>
</protein>
<sequence>MEGGVFSRKNVGMWAVVLLVLDFTCPASATTCTEVQTNLQPCLGAMNGLLPGAPPTACCNGLKVVLSLEREIGVGAACNCTKNLILTVPGLNIDVKVSSDLQNQCNVDLQFSLANNDQCTG</sequence>